<dbReference type="EMBL" id="LCYG01000038">
    <property type="protein sequence ID" value="KLK92242.1"/>
    <property type="molecule type" value="Genomic_DNA"/>
</dbReference>
<comment type="caution">
    <text evidence="2">The sequence shown here is derived from an EMBL/GenBank/DDBJ whole genome shotgun (WGS) entry which is preliminary data.</text>
</comment>
<evidence type="ECO:0000313" key="3">
    <source>
        <dbReference type="Proteomes" id="UP000035489"/>
    </source>
</evidence>
<name>A0A0H1RHY2_9HYPH</name>
<evidence type="ECO:0000256" key="1">
    <source>
        <dbReference type="SAM" id="MobiDB-lite"/>
    </source>
</evidence>
<feature type="compositionally biased region" description="Low complexity" evidence="1">
    <location>
        <begin position="28"/>
        <end position="38"/>
    </location>
</feature>
<feature type="compositionally biased region" description="Basic and acidic residues" evidence="1">
    <location>
        <begin position="44"/>
        <end position="59"/>
    </location>
</feature>
<dbReference type="AlphaFoldDB" id="A0A0H1RHY2"/>
<feature type="region of interest" description="Disordered" evidence="1">
    <location>
        <begin position="1"/>
        <end position="59"/>
    </location>
</feature>
<accession>A0A0H1RHY2</accession>
<dbReference type="PATRIC" id="fig|1225564.3.peg.4023"/>
<dbReference type="RefSeq" id="WP_047189962.1">
    <property type="nucleotide sequence ID" value="NZ_LCYG01000038.1"/>
</dbReference>
<reference evidence="2 3" key="1">
    <citation type="submission" date="2015-05" db="EMBL/GenBank/DDBJ databases">
        <title>Draft genome sequence of Microvirga vignae strain BR3299, a novel nitrogen fixing bacteria isolated from Brazil semi-aired region.</title>
        <authorList>
            <person name="Zilli J.E."/>
            <person name="Passos S.R."/>
            <person name="Leite J."/>
            <person name="Baldani J.I."/>
            <person name="Xavier G.R."/>
            <person name="Rumjaneck N.G."/>
            <person name="Simoes-Araujo J.L."/>
        </authorList>
    </citation>
    <scope>NUCLEOTIDE SEQUENCE [LARGE SCALE GENOMIC DNA]</scope>
    <source>
        <strain evidence="2 3">BR3299</strain>
    </source>
</reference>
<evidence type="ECO:0000313" key="2">
    <source>
        <dbReference type="EMBL" id="KLK92242.1"/>
    </source>
</evidence>
<feature type="compositionally biased region" description="Basic and acidic residues" evidence="1">
    <location>
        <begin position="12"/>
        <end position="27"/>
    </location>
</feature>
<protein>
    <submittedName>
        <fullName evidence="2">Uncharacterized protein</fullName>
    </submittedName>
</protein>
<dbReference type="Proteomes" id="UP000035489">
    <property type="component" value="Unassembled WGS sequence"/>
</dbReference>
<proteinExistence type="predicted"/>
<keyword evidence="3" id="KW-1185">Reference proteome</keyword>
<organism evidence="2 3">
    <name type="scientific">Microvirga vignae</name>
    <dbReference type="NCBI Taxonomy" id="1225564"/>
    <lineage>
        <taxon>Bacteria</taxon>
        <taxon>Pseudomonadati</taxon>
        <taxon>Pseudomonadota</taxon>
        <taxon>Alphaproteobacteria</taxon>
        <taxon>Hyphomicrobiales</taxon>
        <taxon>Methylobacteriaceae</taxon>
        <taxon>Microvirga</taxon>
    </lineage>
</organism>
<gene>
    <name evidence="2" type="ORF">AA309_15620</name>
</gene>
<sequence length="59" mass="6813">MVIGIKISGSPKRNEVRDEEKPDDADAKALLLQPPALLNHRLRRLQDQSDKRDREDAHR</sequence>